<dbReference type="PANTHER" id="PTHR47738">
    <property type="entry name" value="PTS SYSTEM FRUCTOSE-LIKE EIIA COMPONENT-RELATED"/>
    <property type="match status" value="1"/>
</dbReference>
<keyword evidence="2" id="KW-0813">Transport</keyword>
<dbReference type="Proteomes" id="UP001254165">
    <property type="component" value="Unassembled WGS sequence"/>
</dbReference>
<dbReference type="PANTHER" id="PTHR47738:SF3">
    <property type="entry name" value="PHOSPHOTRANSFERASE SYSTEM MANNITOL_FRUCTOSE-SPECIFIC IIA DOMAIN CONTAINING PROTEIN"/>
    <property type="match status" value="1"/>
</dbReference>
<evidence type="ECO:0000313" key="2">
    <source>
        <dbReference type="EMBL" id="MDT8898245.1"/>
    </source>
</evidence>
<proteinExistence type="predicted"/>
<evidence type="ECO:0000259" key="1">
    <source>
        <dbReference type="PROSITE" id="PS51094"/>
    </source>
</evidence>
<gene>
    <name evidence="2" type="ORF">QYE77_08185</name>
</gene>
<accession>A0ABU3NN13</accession>
<dbReference type="InterPro" id="IPR051541">
    <property type="entry name" value="PTS_SugarTrans_NitroReg"/>
</dbReference>
<feature type="domain" description="PTS EIIA type-2" evidence="1">
    <location>
        <begin position="7"/>
        <end position="155"/>
    </location>
</feature>
<sequence>MQHRLKDLLRPEHLVLNLEAQDAREALERLVAALVQTGHVEPEFARDVWEREQVFPTGLPTRPLASALPHADPEHVRQTAVAIGTLKTPVRFGQMGTDGSVSLDVRVIILLAIKEREKQVELIQQVVELLQSPGLLEQLAAAETAAQALQALHQALG</sequence>
<dbReference type="Pfam" id="PF00359">
    <property type="entry name" value="PTS_EIIA_2"/>
    <property type="match status" value="1"/>
</dbReference>
<dbReference type="PROSITE" id="PS51094">
    <property type="entry name" value="PTS_EIIA_TYPE_2"/>
    <property type="match status" value="1"/>
</dbReference>
<comment type="caution">
    <text evidence="2">The sequence shown here is derived from an EMBL/GenBank/DDBJ whole genome shotgun (WGS) entry which is preliminary data.</text>
</comment>
<dbReference type="RefSeq" id="WP_315624890.1">
    <property type="nucleotide sequence ID" value="NZ_JAUHMF010000001.1"/>
</dbReference>
<reference evidence="2 3" key="1">
    <citation type="submission" date="2023-07" db="EMBL/GenBank/DDBJ databases">
        <title>Novel species of Thermanaerothrix with wide hydrolytic capabilities.</title>
        <authorList>
            <person name="Zayulina K.S."/>
            <person name="Podosokorskaya O.A."/>
            <person name="Elcheninov A.G."/>
        </authorList>
    </citation>
    <scope>NUCLEOTIDE SEQUENCE [LARGE SCALE GENOMIC DNA]</scope>
    <source>
        <strain evidence="2 3">4228-RoL</strain>
    </source>
</reference>
<dbReference type="CDD" id="cd00211">
    <property type="entry name" value="PTS_IIA_fru"/>
    <property type="match status" value="1"/>
</dbReference>
<dbReference type="InterPro" id="IPR002178">
    <property type="entry name" value="PTS_EIIA_type-2_dom"/>
</dbReference>
<dbReference type="SUPFAM" id="SSF55804">
    <property type="entry name" value="Phoshotransferase/anion transport protein"/>
    <property type="match status" value="1"/>
</dbReference>
<keyword evidence="3" id="KW-1185">Reference proteome</keyword>
<organism evidence="2 3">
    <name type="scientific">Thermanaerothrix solaris</name>
    <dbReference type="NCBI Taxonomy" id="3058434"/>
    <lineage>
        <taxon>Bacteria</taxon>
        <taxon>Bacillati</taxon>
        <taxon>Chloroflexota</taxon>
        <taxon>Anaerolineae</taxon>
        <taxon>Anaerolineales</taxon>
        <taxon>Anaerolineaceae</taxon>
        <taxon>Thermanaerothrix</taxon>
    </lineage>
</organism>
<dbReference type="EMBL" id="JAUHMF010000001">
    <property type="protein sequence ID" value="MDT8898245.1"/>
    <property type="molecule type" value="Genomic_DNA"/>
</dbReference>
<protein>
    <submittedName>
        <fullName evidence="2">PTS sugar transporter subunit IIA</fullName>
    </submittedName>
</protein>
<name>A0ABU3NN13_9CHLR</name>
<evidence type="ECO:0000313" key="3">
    <source>
        <dbReference type="Proteomes" id="UP001254165"/>
    </source>
</evidence>
<dbReference type="Gene3D" id="3.40.930.10">
    <property type="entry name" value="Mannitol-specific EII, Chain A"/>
    <property type="match status" value="1"/>
</dbReference>
<dbReference type="InterPro" id="IPR016152">
    <property type="entry name" value="PTrfase/Anion_transptr"/>
</dbReference>
<keyword evidence="2" id="KW-0762">Sugar transport</keyword>